<name>A0A429YY11_9HYPH</name>
<keyword evidence="4" id="KW-1185">Reference proteome</keyword>
<evidence type="ECO:0000259" key="2">
    <source>
        <dbReference type="Pfam" id="PF08327"/>
    </source>
</evidence>
<proteinExistence type="inferred from homology"/>
<feature type="domain" description="Activator of Hsp90 ATPase homologue 1/2-like C-terminal" evidence="2">
    <location>
        <begin position="17"/>
        <end position="153"/>
    </location>
</feature>
<dbReference type="Gene3D" id="3.30.530.20">
    <property type="match status" value="1"/>
</dbReference>
<dbReference type="AlphaFoldDB" id="A0A429YY11"/>
<gene>
    <name evidence="3" type="ORF">EJC49_11350</name>
</gene>
<accession>A0A429YY11</accession>
<evidence type="ECO:0000313" key="4">
    <source>
        <dbReference type="Proteomes" id="UP000278398"/>
    </source>
</evidence>
<dbReference type="InterPro" id="IPR023393">
    <property type="entry name" value="START-like_dom_sf"/>
</dbReference>
<protein>
    <submittedName>
        <fullName evidence="3">Polyketide cyclase</fullName>
    </submittedName>
</protein>
<dbReference type="CDD" id="cd08896">
    <property type="entry name" value="SRPBCC_CalC_Aha1-like_3"/>
    <property type="match status" value="1"/>
</dbReference>
<organism evidence="3 4">
    <name type="scientific">Aquibium carbonis</name>
    <dbReference type="NCBI Taxonomy" id="2495581"/>
    <lineage>
        <taxon>Bacteria</taxon>
        <taxon>Pseudomonadati</taxon>
        <taxon>Pseudomonadota</taxon>
        <taxon>Alphaproteobacteria</taxon>
        <taxon>Hyphomicrobiales</taxon>
        <taxon>Phyllobacteriaceae</taxon>
        <taxon>Aquibium</taxon>
    </lineage>
</organism>
<reference evidence="3 4" key="1">
    <citation type="submission" date="2018-12" db="EMBL/GenBank/DDBJ databases">
        <title>Mesorhizobium carbonis sp. nov., isolated from coal mine water.</title>
        <authorList>
            <person name="Xin W."/>
            <person name="Xu Z."/>
            <person name="Xiang F."/>
            <person name="Zhang J."/>
            <person name="Xi L."/>
            <person name="Liu J."/>
        </authorList>
    </citation>
    <scope>NUCLEOTIDE SEQUENCE [LARGE SCALE GENOMIC DNA]</scope>
    <source>
        <strain evidence="3 4">B2.3</strain>
    </source>
</reference>
<sequence length="156" mass="17755">MTTPQPEHVLTLQRVIDAPAAALWRCWTEPELLNQWFCPKPWYVTDSRVDLRPGGESFNVMNGPDGERFENIGVYLEIVPGKRLVFTDAFLPGWVPSGRPFMVGDVTFEDRGDSRTNYTARAMHWSAETMKEHEAMGFHEGWGKAADQLEELAKTL</sequence>
<evidence type="ECO:0000256" key="1">
    <source>
        <dbReference type="ARBA" id="ARBA00006817"/>
    </source>
</evidence>
<comment type="similarity">
    <text evidence="1">Belongs to the AHA1 family.</text>
</comment>
<dbReference type="OrthoDB" id="9805228at2"/>
<comment type="caution">
    <text evidence="3">The sequence shown here is derived from an EMBL/GenBank/DDBJ whole genome shotgun (WGS) entry which is preliminary data.</text>
</comment>
<dbReference type="InterPro" id="IPR013538">
    <property type="entry name" value="ASHA1/2-like_C"/>
</dbReference>
<evidence type="ECO:0000313" key="3">
    <source>
        <dbReference type="EMBL" id="RST86293.1"/>
    </source>
</evidence>
<dbReference type="Pfam" id="PF08327">
    <property type="entry name" value="AHSA1"/>
    <property type="match status" value="1"/>
</dbReference>
<dbReference type="EMBL" id="RWKW01000038">
    <property type="protein sequence ID" value="RST86293.1"/>
    <property type="molecule type" value="Genomic_DNA"/>
</dbReference>
<dbReference type="SUPFAM" id="SSF55961">
    <property type="entry name" value="Bet v1-like"/>
    <property type="match status" value="1"/>
</dbReference>
<dbReference type="RefSeq" id="WP_126700046.1">
    <property type="nucleotide sequence ID" value="NZ_RWKW01000038.1"/>
</dbReference>
<dbReference type="Proteomes" id="UP000278398">
    <property type="component" value="Unassembled WGS sequence"/>
</dbReference>